<evidence type="ECO:0000313" key="4">
    <source>
        <dbReference type="EMBL" id="CAB4215801.1"/>
    </source>
</evidence>
<organism evidence="1">
    <name type="scientific">uncultured Caudovirales phage</name>
    <dbReference type="NCBI Taxonomy" id="2100421"/>
    <lineage>
        <taxon>Viruses</taxon>
        <taxon>Duplodnaviria</taxon>
        <taxon>Heunggongvirae</taxon>
        <taxon>Uroviricota</taxon>
        <taxon>Caudoviricetes</taxon>
        <taxon>Peduoviridae</taxon>
        <taxon>Maltschvirus</taxon>
        <taxon>Maltschvirus maltsch</taxon>
    </lineage>
</organism>
<gene>
    <name evidence="2" type="ORF">UFOVP1123_16</name>
    <name evidence="3" type="ORF">UFOVP1239_134</name>
    <name evidence="4" type="ORF">UFOVP1484_20</name>
    <name evidence="5" type="ORF">UFOVP1577_26</name>
    <name evidence="1" type="ORF">UFOVP961_88</name>
</gene>
<proteinExistence type="predicted"/>
<dbReference type="EMBL" id="LR797435">
    <property type="protein sequence ID" value="CAB4215801.1"/>
    <property type="molecule type" value="Genomic_DNA"/>
</dbReference>
<dbReference type="EMBL" id="LR797079">
    <property type="protein sequence ID" value="CAB4185105.1"/>
    <property type="molecule type" value="Genomic_DNA"/>
</dbReference>
<dbReference type="EMBL" id="LR797194">
    <property type="protein sequence ID" value="CAB4193708.1"/>
    <property type="molecule type" value="Genomic_DNA"/>
</dbReference>
<protein>
    <submittedName>
        <fullName evidence="1">Uncharacterized protein</fullName>
    </submittedName>
</protein>
<dbReference type="EMBL" id="LR796912">
    <property type="protein sequence ID" value="CAB4174850.1"/>
    <property type="molecule type" value="Genomic_DNA"/>
</dbReference>
<name>A0A6J5PSD9_9CAUD</name>
<evidence type="ECO:0000313" key="2">
    <source>
        <dbReference type="EMBL" id="CAB4185105.1"/>
    </source>
</evidence>
<evidence type="ECO:0000313" key="5">
    <source>
        <dbReference type="EMBL" id="CAB5230608.1"/>
    </source>
</evidence>
<evidence type="ECO:0000313" key="1">
    <source>
        <dbReference type="EMBL" id="CAB4174850.1"/>
    </source>
</evidence>
<dbReference type="EMBL" id="LR798422">
    <property type="protein sequence ID" value="CAB5230608.1"/>
    <property type="molecule type" value="Genomic_DNA"/>
</dbReference>
<sequence length="74" mass="8503">MNHRIDQFAYRAGLYCTGVQDLKVIEDFAILIIKECAAVAFFEDEGKESYIRIREHFGVNFGHAPRIEDIQPVS</sequence>
<reference evidence="1" key="1">
    <citation type="submission" date="2020-05" db="EMBL/GenBank/DDBJ databases">
        <authorList>
            <person name="Chiriac C."/>
            <person name="Salcher M."/>
            <person name="Ghai R."/>
            <person name="Kavagutti S V."/>
        </authorList>
    </citation>
    <scope>NUCLEOTIDE SEQUENCE</scope>
</reference>
<evidence type="ECO:0000313" key="3">
    <source>
        <dbReference type="EMBL" id="CAB4193708.1"/>
    </source>
</evidence>
<accession>A0A6J5PSD9</accession>